<reference evidence="6 9" key="1">
    <citation type="submission" date="2023-07" db="EMBL/GenBank/DDBJ databases">
        <authorList>
            <person name="Peeters C."/>
        </authorList>
    </citation>
    <scope>NUCLEOTIDE SEQUENCE</scope>
    <source>
        <strain evidence="7 9">R-77569</strain>
        <strain evidence="6">R-77591</strain>
    </source>
</reference>
<keyword evidence="4" id="KW-0804">Transcription</keyword>
<dbReference type="SUPFAM" id="SSF46785">
    <property type="entry name" value="Winged helix' DNA-binding domain"/>
    <property type="match status" value="1"/>
</dbReference>
<dbReference type="InterPro" id="IPR058163">
    <property type="entry name" value="LysR-type_TF_proteobact-type"/>
</dbReference>
<proteinExistence type="inferred from homology"/>
<dbReference type="PROSITE" id="PS50931">
    <property type="entry name" value="HTH_LYSR"/>
    <property type="match status" value="1"/>
</dbReference>
<dbReference type="AlphaFoldDB" id="A0AAD2AIU0"/>
<evidence type="ECO:0000256" key="4">
    <source>
        <dbReference type="ARBA" id="ARBA00023163"/>
    </source>
</evidence>
<dbReference type="GO" id="GO:0006351">
    <property type="term" value="P:DNA-templated transcription"/>
    <property type="evidence" value="ECO:0007669"/>
    <property type="project" value="TreeGrafter"/>
</dbReference>
<evidence type="ECO:0000313" key="6">
    <source>
        <dbReference type="EMBL" id="CAJ0679654.1"/>
    </source>
</evidence>
<evidence type="ECO:0000313" key="9">
    <source>
        <dbReference type="Proteomes" id="UP001190452"/>
    </source>
</evidence>
<dbReference type="PANTHER" id="PTHR30537:SF3">
    <property type="entry name" value="TRANSCRIPTIONAL REGULATORY PROTEIN"/>
    <property type="match status" value="1"/>
</dbReference>
<dbReference type="EMBL" id="CATVXE010000001">
    <property type="protein sequence ID" value="CAJ0679654.1"/>
    <property type="molecule type" value="Genomic_DNA"/>
</dbReference>
<evidence type="ECO:0000256" key="2">
    <source>
        <dbReference type="ARBA" id="ARBA00023015"/>
    </source>
</evidence>
<feature type="domain" description="HTH lysR-type" evidence="5">
    <location>
        <begin position="1"/>
        <end position="58"/>
    </location>
</feature>
<dbReference type="InterPro" id="IPR036390">
    <property type="entry name" value="WH_DNA-bd_sf"/>
</dbReference>
<dbReference type="Pfam" id="PF03466">
    <property type="entry name" value="LysR_substrate"/>
    <property type="match status" value="1"/>
</dbReference>
<dbReference type="Pfam" id="PF00126">
    <property type="entry name" value="HTH_1"/>
    <property type="match status" value="1"/>
</dbReference>
<dbReference type="EMBL" id="CAUDKV010000002">
    <property type="protein sequence ID" value="CAJ0852812.1"/>
    <property type="molecule type" value="Genomic_DNA"/>
</dbReference>
<sequence length="291" mass="31829">MDWDDLRYIHAIARHGSLGRAAKALGSTQPTVGRRLAGVEARLGVKLFERALNGLQPTELGAALTESLDQMEECALGVERRIAARDTGLQGLILVTTLDWLGDRIVAPAAAEFGRLHPFVSVEVVNDPRLYNLSRREADIAIRFAPFHEESLYQRRIADVTYGLYASPVYLERLGLPDFEAGCDRHPIITLHEGAGRVCQVDWLMRLAPNAPVALRASGVHGQMWAAEAGHGMAALPRVLGDGRPGLARIPTPLPEPSQGVWLGVHAEMREVPRIRAFIDFMVQALCAPST</sequence>
<evidence type="ECO:0000313" key="7">
    <source>
        <dbReference type="EMBL" id="CAJ0852812.1"/>
    </source>
</evidence>
<keyword evidence="3" id="KW-0238">DNA-binding</keyword>
<accession>A0AAD2AIU0</accession>
<name>A0AAD2AIU0_9RALS</name>
<gene>
    <name evidence="6" type="primary">pgrR_1</name>
    <name evidence="7" type="ORF">R77569_00647</name>
    <name evidence="6" type="ORF">R77591_00449</name>
</gene>
<evidence type="ECO:0000256" key="3">
    <source>
        <dbReference type="ARBA" id="ARBA00023125"/>
    </source>
</evidence>
<evidence type="ECO:0000259" key="5">
    <source>
        <dbReference type="PROSITE" id="PS50931"/>
    </source>
</evidence>
<dbReference type="PANTHER" id="PTHR30537">
    <property type="entry name" value="HTH-TYPE TRANSCRIPTIONAL REGULATOR"/>
    <property type="match status" value="1"/>
</dbReference>
<dbReference type="InterPro" id="IPR005119">
    <property type="entry name" value="LysR_subst-bd"/>
</dbReference>
<evidence type="ECO:0000313" key="8">
    <source>
        <dbReference type="Proteomes" id="UP001190002"/>
    </source>
</evidence>
<dbReference type="SUPFAM" id="SSF53850">
    <property type="entry name" value="Periplasmic binding protein-like II"/>
    <property type="match status" value="1"/>
</dbReference>
<dbReference type="Gene3D" id="1.10.10.10">
    <property type="entry name" value="Winged helix-like DNA-binding domain superfamily/Winged helix DNA-binding domain"/>
    <property type="match status" value="1"/>
</dbReference>
<dbReference type="Proteomes" id="UP001190452">
    <property type="component" value="Unassembled WGS sequence"/>
</dbReference>
<protein>
    <submittedName>
        <fullName evidence="6">HTH-type transcriptional regulator PgrR</fullName>
    </submittedName>
</protein>
<dbReference type="GO" id="GO:0043565">
    <property type="term" value="F:sequence-specific DNA binding"/>
    <property type="evidence" value="ECO:0007669"/>
    <property type="project" value="TreeGrafter"/>
</dbReference>
<dbReference type="GO" id="GO:0003700">
    <property type="term" value="F:DNA-binding transcription factor activity"/>
    <property type="evidence" value="ECO:0007669"/>
    <property type="project" value="InterPro"/>
</dbReference>
<dbReference type="Proteomes" id="UP001190002">
    <property type="component" value="Unassembled WGS sequence"/>
</dbReference>
<dbReference type="InterPro" id="IPR000847">
    <property type="entry name" value="LysR_HTH_N"/>
</dbReference>
<dbReference type="InterPro" id="IPR036388">
    <property type="entry name" value="WH-like_DNA-bd_sf"/>
</dbReference>
<dbReference type="Gene3D" id="3.40.190.290">
    <property type="match status" value="1"/>
</dbReference>
<evidence type="ECO:0000256" key="1">
    <source>
        <dbReference type="ARBA" id="ARBA00009437"/>
    </source>
</evidence>
<comment type="similarity">
    <text evidence="1">Belongs to the LysR transcriptional regulatory family.</text>
</comment>
<dbReference type="RefSeq" id="WP_222329177.1">
    <property type="nucleotide sequence ID" value="NZ_CATVXE010000001.1"/>
</dbReference>
<comment type="caution">
    <text evidence="6">The sequence shown here is derived from an EMBL/GenBank/DDBJ whole genome shotgun (WGS) entry which is preliminary data.</text>
</comment>
<organism evidence="6 8">
    <name type="scientific">Ralstonia mannitolilytica</name>
    <dbReference type="NCBI Taxonomy" id="105219"/>
    <lineage>
        <taxon>Bacteria</taxon>
        <taxon>Pseudomonadati</taxon>
        <taxon>Pseudomonadota</taxon>
        <taxon>Betaproteobacteria</taxon>
        <taxon>Burkholderiales</taxon>
        <taxon>Burkholderiaceae</taxon>
        <taxon>Ralstonia</taxon>
    </lineage>
</organism>
<keyword evidence="2" id="KW-0805">Transcription regulation</keyword>
<keyword evidence="9" id="KW-1185">Reference proteome</keyword>